<dbReference type="Pfam" id="PF01722">
    <property type="entry name" value="BolA"/>
    <property type="match status" value="1"/>
</dbReference>
<dbReference type="AlphaFoldDB" id="T0Y346"/>
<dbReference type="PANTHER" id="PTHR46230">
    <property type="match status" value="1"/>
</dbReference>
<dbReference type="PIRSF" id="PIRSF003113">
    <property type="entry name" value="BolA"/>
    <property type="match status" value="1"/>
</dbReference>
<dbReference type="PANTHER" id="PTHR46230:SF7">
    <property type="entry name" value="BOLA-LIKE PROTEIN 1"/>
    <property type="match status" value="1"/>
</dbReference>
<dbReference type="InterPro" id="IPR036065">
    <property type="entry name" value="BolA-like_sf"/>
</dbReference>
<reference evidence="1" key="2">
    <citation type="journal article" date="2014" name="ISME J.">
        <title>Microbial stratification in low pH oxic and suboxic macroscopic growths along an acid mine drainage.</title>
        <authorList>
            <person name="Mendez-Garcia C."/>
            <person name="Mesa V."/>
            <person name="Sprenger R.R."/>
            <person name="Richter M."/>
            <person name="Diez M.S."/>
            <person name="Solano J."/>
            <person name="Bargiela R."/>
            <person name="Golyshina O.V."/>
            <person name="Manteca A."/>
            <person name="Ramos J.L."/>
            <person name="Gallego J.R."/>
            <person name="Llorente I."/>
            <person name="Martins Dos Santos V.A."/>
            <person name="Jensen O.N."/>
            <person name="Pelaez A.I."/>
            <person name="Sanchez J."/>
            <person name="Ferrer M."/>
        </authorList>
    </citation>
    <scope>NUCLEOTIDE SEQUENCE</scope>
</reference>
<comment type="caution">
    <text evidence="1">The sequence shown here is derived from an EMBL/GenBank/DDBJ whole genome shotgun (WGS) entry which is preliminary data.</text>
</comment>
<gene>
    <name evidence="1" type="ORF">B2A_15230</name>
</gene>
<dbReference type="SUPFAM" id="SSF82657">
    <property type="entry name" value="BolA-like"/>
    <property type="match status" value="1"/>
</dbReference>
<organism evidence="1">
    <name type="scientific">mine drainage metagenome</name>
    <dbReference type="NCBI Taxonomy" id="410659"/>
    <lineage>
        <taxon>unclassified sequences</taxon>
        <taxon>metagenomes</taxon>
        <taxon>ecological metagenomes</taxon>
    </lineage>
</organism>
<dbReference type="EMBL" id="AUZZ01011084">
    <property type="protein sequence ID" value="EQD27448.1"/>
    <property type="molecule type" value="Genomic_DNA"/>
</dbReference>
<dbReference type="InterPro" id="IPR002634">
    <property type="entry name" value="BolA"/>
</dbReference>
<proteinExistence type="predicted"/>
<dbReference type="Gene3D" id="3.30.300.90">
    <property type="entry name" value="BolA-like"/>
    <property type="match status" value="1"/>
</dbReference>
<accession>T0Y346</accession>
<name>T0Y346_9ZZZZ</name>
<reference evidence="1" key="1">
    <citation type="submission" date="2013-08" db="EMBL/GenBank/DDBJ databases">
        <authorList>
            <person name="Mendez C."/>
            <person name="Richter M."/>
            <person name="Ferrer M."/>
            <person name="Sanchez J."/>
        </authorList>
    </citation>
    <scope>NUCLEOTIDE SEQUENCE</scope>
</reference>
<dbReference type="GO" id="GO:0016226">
    <property type="term" value="P:iron-sulfur cluster assembly"/>
    <property type="evidence" value="ECO:0007669"/>
    <property type="project" value="TreeGrafter"/>
</dbReference>
<protein>
    <submittedName>
        <fullName evidence="1">BolA-like protein</fullName>
    </submittedName>
</protein>
<sequence>MSEARVALIRARLQAAFAPLELDVIDDSARHAGHAGARDGRGHFSVRIVSAAFVGMAPLARHRAVYAALGALMDSDIHALQIEAAPPARP</sequence>
<evidence type="ECO:0000313" key="1">
    <source>
        <dbReference type="EMBL" id="EQD27448.1"/>
    </source>
</evidence>